<dbReference type="Pfam" id="PF03713">
    <property type="entry name" value="DUF305"/>
    <property type="match status" value="2"/>
</dbReference>
<dbReference type="PANTHER" id="PTHR36933">
    <property type="entry name" value="SLL0788 PROTEIN"/>
    <property type="match status" value="1"/>
</dbReference>
<sequence length="245" mass="27308">MLLLSIPHFGIIMKKLSLAILLSALLSTTAFASDNVIDHSNHMPTKATTNLEASKTMMDDSMTAMSGMHSLKLTGDPDLDFIAGMLPHHEGAIVMSESILPTLTDPAVHQLAIDIVKSQQQEVIYMKNWLASHKELPQDKRDIANSEEMMTKSMKIMHNMMEVKLTGNPNIDFMAGMLPHHEAAVEMAEVIMPYLKDQSTKTFAKNIIKAQLKEIAFMKKWLKEHAPAAQKLTPAKDMTSSHNHH</sequence>
<feature type="domain" description="DUF305" evidence="2">
    <location>
        <begin position="78"/>
        <end position="162"/>
    </location>
</feature>
<feature type="signal peptide" evidence="1">
    <location>
        <begin position="1"/>
        <end position="32"/>
    </location>
</feature>
<protein>
    <submittedName>
        <fullName evidence="3">DUF305 domain-containing protein</fullName>
    </submittedName>
</protein>
<feature type="domain" description="DUF305" evidence="2">
    <location>
        <begin position="171"/>
        <end position="233"/>
    </location>
</feature>
<proteinExistence type="predicted"/>
<organism evidence="3 4">
    <name type="scientific">Photobacterium kishitanii</name>
    <dbReference type="NCBI Taxonomy" id="318456"/>
    <lineage>
        <taxon>Bacteria</taxon>
        <taxon>Pseudomonadati</taxon>
        <taxon>Pseudomonadota</taxon>
        <taxon>Gammaproteobacteria</taxon>
        <taxon>Vibrionales</taxon>
        <taxon>Vibrionaceae</taxon>
        <taxon>Photobacterium</taxon>
    </lineage>
</organism>
<dbReference type="EMBL" id="PYNF01000004">
    <property type="protein sequence ID" value="PSV00033.1"/>
    <property type="molecule type" value="Genomic_DNA"/>
</dbReference>
<gene>
    <name evidence="3" type="ORF">C9J27_07260</name>
</gene>
<dbReference type="PANTHER" id="PTHR36933:SF1">
    <property type="entry name" value="SLL0788 PROTEIN"/>
    <property type="match status" value="1"/>
</dbReference>
<evidence type="ECO:0000259" key="2">
    <source>
        <dbReference type="Pfam" id="PF03713"/>
    </source>
</evidence>
<evidence type="ECO:0000313" key="3">
    <source>
        <dbReference type="EMBL" id="PSV00033.1"/>
    </source>
</evidence>
<keyword evidence="1" id="KW-0732">Signal</keyword>
<dbReference type="InterPro" id="IPR012347">
    <property type="entry name" value="Ferritin-like"/>
</dbReference>
<feature type="chain" id="PRO_5015647607" evidence="1">
    <location>
        <begin position="33"/>
        <end position="245"/>
    </location>
</feature>
<name>A0A2T3KKE9_9GAMM</name>
<dbReference type="InterPro" id="IPR005183">
    <property type="entry name" value="DUF305_CopM-like"/>
</dbReference>
<evidence type="ECO:0000313" key="4">
    <source>
        <dbReference type="Proteomes" id="UP000241426"/>
    </source>
</evidence>
<reference evidence="3 4" key="1">
    <citation type="submission" date="2018-01" db="EMBL/GenBank/DDBJ databases">
        <title>Whole genome sequencing of Histamine producing bacteria.</title>
        <authorList>
            <person name="Butler K."/>
        </authorList>
    </citation>
    <scope>NUCLEOTIDE SEQUENCE [LARGE SCALE GENOMIC DNA]</scope>
    <source>
        <strain evidence="3 4">FS-7.2</strain>
    </source>
</reference>
<dbReference type="Gene3D" id="1.20.1260.10">
    <property type="match status" value="1"/>
</dbReference>
<evidence type="ECO:0000256" key="1">
    <source>
        <dbReference type="SAM" id="SignalP"/>
    </source>
</evidence>
<accession>A0A2T3KKE9</accession>
<comment type="caution">
    <text evidence="3">The sequence shown here is derived from an EMBL/GenBank/DDBJ whole genome shotgun (WGS) entry which is preliminary data.</text>
</comment>
<dbReference type="Proteomes" id="UP000241426">
    <property type="component" value="Unassembled WGS sequence"/>
</dbReference>
<dbReference type="AlphaFoldDB" id="A0A2T3KKE9"/>